<feature type="domain" description="Peptidase C39-like" evidence="2">
    <location>
        <begin position="55"/>
        <end position="220"/>
    </location>
</feature>
<evidence type="ECO:0000259" key="2">
    <source>
        <dbReference type="Pfam" id="PF13529"/>
    </source>
</evidence>
<dbReference type="EMBL" id="CP093366">
    <property type="protein sequence ID" value="UQS82323.1"/>
    <property type="molecule type" value="Genomic_DNA"/>
</dbReference>
<sequence length="250" mass="28593">MENNRRTIRKKHQRQFKIGVTILVLLVTVWGLWFYFVKSDDGLRNPLTYHRQVELTVPYENQLKDQPALKNGCEVTSLAMLLRYYGYNVNKNVLAKKIDCVPFNVDRHHHGDPHDGFVGNMTSGYAAMGAYVEPVSKLCKQIVGSDYTVHSGEKLELKDLERLIHHGHPVWILATLDFQPVTKKDLINWKTPNGIITVTPLIHSVVVTGINQKDFYVNDPLKKANRKVPIAKLAKSFAGLRSQYLYLMPK</sequence>
<evidence type="ECO:0000256" key="1">
    <source>
        <dbReference type="SAM" id="Phobius"/>
    </source>
</evidence>
<protein>
    <submittedName>
        <fullName evidence="3">C39 family peptidase</fullName>
    </submittedName>
</protein>
<dbReference type="Gene3D" id="3.90.70.10">
    <property type="entry name" value="Cysteine proteinases"/>
    <property type="match status" value="1"/>
</dbReference>
<gene>
    <name evidence="3" type="ORF">MOO45_01115</name>
</gene>
<dbReference type="Pfam" id="PF13529">
    <property type="entry name" value="Peptidase_C39_2"/>
    <property type="match status" value="1"/>
</dbReference>
<accession>A0ABY4P9A4</accession>
<name>A0ABY4P9A4_9LACO</name>
<reference evidence="3" key="1">
    <citation type="journal article" date="2022" name="Int. J. Syst. Evol. Microbiol.">
        <title>Apilactobacillus apisilvae sp. nov., Nicolia spurrieriana gen. nov. sp. nov., Bombilactobacillus folatiphilus sp. nov. and Bombilactobacillus thymidiniphilus sp. nov., four new lactic acid bacterial isolates from stingless bees Tetragonula carbonaria and Austroplebeia australis.</title>
        <authorList>
            <person name="Oliphant S.A."/>
            <person name="Watson-Haigh N.S."/>
            <person name="Sumby K.M."/>
            <person name="Gardner J."/>
            <person name="Groom S."/>
            <person name="Jiranek V."/>
        </authorList>
    </citation>
    <scope>NUCLEOTIDE SEQUENCE</scope>
    <source>
        <strain evidence="3">SG4_D2</strain>
    </source>
</reference>
<dbReference type="InterPro" id="IPR039564">
    <property type="entry name" value="Peptidase_C39-like"/>
</dbReference>
<keyword evidence="1" id="KW-1133">Transmembrane helix</keyword>
<evidence type="ECO:0000313" key="3">
    <source>
        <dbReference type="EMBL" id="UQS82323.1"/>
    </source>
</evidence>
<keyword evidence="4" id="KW-1185">Reference proteome</keyword>
<dbReference type="PANTHER" id="PTHR37806:SF1">
    <property type="entry name" value="PEPTIDASE C39-LIKE DOMAIN-CONTAINING PROTEIN"/>
    <property type="match status" value="1"/>
</dbReference>
<evidence type="ECO:0000313" key="4">
    <source>
        <dbReference type="Proteomes" id="UP000831495"/>
    </source>
</evidence>
<organism evidence="3 4">
    <name type="scientific">Bombilactobacillus folatiphilus</name>
    <dbReference type="NCBI Taxonomy" id="2923362"/>
    <lineage>
        <taxon>Bacteria</taxon>
        <taxon>Bacillati</taxon>
        <taxon>Bacillota</taxon>
        <taxon>Bacilli</taxon>
        <taxon>Lactobacillales</taxon>
        <taxon>Lactobacillaceae</taxon>
        <taxon>Bombilactobacillus</taxon>
    </lineage>
</organism>
<dbReference type="RefSeq" id="WP_249514592.1">
    <property type="nucleotide sequence ID" value="NZ_CP093366.1"/>
</dbReference>
<dbReference type="Proteomes" id="UP000831495">
    <property type="component" value="Chromosome"/>
</dbReference>
<dbReference type="PANTHER" id="PTHR37806">
    <property type="entry name" value="LMO0724 PROTEIN"/>
    <property type="match status" value="1"/>
</dbReference>
<proteinExistence type="predicted"/>
<feature type="transmembrane region" description="Helical" evidence="1">
    <location>
        <begin position="16"/>
        <end position="36"/>
    </location>
</feature>
<keyword evidence="1" id="KW-0472">Membrane</keyword>
<keyword evidence="1" id="KW-0812">Transmembrane</keyword>